<dbReference type="EMBL" id="BBMS01000009">
    <property type="protein sequence ID" value="GAL25378.1"/>
    <property type="molecule type" value="Genomic_DNA"/>
</dbReference>
<sequence>MNGLTLEIVRADEVQVNEHDLFSGVKGSQTALSSSQHCRQSLVKTM</sequence>
<protein>
    <submittedName>
        <fullName evidence="1">Uncharacterized protein</fullName>
    </submittedName>
</protein>
<gene>
    <name evidence="1" type="ORF">JCM19239_6298</name>
</gene>
<name>A0ABQ0J9D1_9VIBR</name>
<dbReference type="Proteomes" id="UP000029223">
    <property type="component" value="Unassembled WGS sequence"/>
</dbReference>
<accession>A0ABQ0J9D1</accession>
<reference evidence="2" key="1">
    <citation type="submission" date="2014-09" db="EMBL/GenBank/DDBJ databases">
        <title>Vibrio variabilis JCM 19239. (C206) whole genome shotgun sequence.</title>
        <authorList>
            <person name="Sawabe T."/>
            <person name="Meirelles P."/>
            <person name="Nakanishi M."/>
            <person name="Sayaka M."/>
            <person name="Hattori M."/>
            <person name="Ohkuma M."/>
        </authorList>
    </citation>
    <scope>NUCLEOTIDE SEQUENCE [LARGE SCALE GENOMIC DNA]</scope>
    <source>
        <strain evidence="2">JCM 19239</strain>
    </source>
</reference>
<reference evidence="2" key="2">
    <citation type="submission" date="2014-09" db="EMBL/GenBank/DDBJ databases">
        <authorList>
            <consortium name="NBRP consortium"/>
            <person name="Sawabe T."/>
            <person name="Meirelles P."/>
            <person name="Nakanishi M."/>
            <person name="Sayaka M."/>
            <person name="Hattori M."/>
            <person name="Ohkuma M."/>
        </authorList>
    </citation>
    <scope>NUCLEOTIDE SEQUENCE [LARGE SCALE GENOMIC DNA]</scope>
    <source>
        <strain evidence="2">JCM 19239</strain>
    </source>
</reference>
<comment type="caution">
    <text evidence="1">The sequence shown here is derived from an EMBL/GenBank/DDBJ whole genome shotgun (WGS) entry which is preliminary data.</text>
</comment>
<organism evidence="1 2">
    <name type="scientific">Vibrio variabilis</name>
    <dbReference type="NCBI Taxonomy" id="990271"/>
    <lineage>
        <taxon>Bacteria</taxon>
        <taxon>Pseudomonadati</taxon>
        <taxon>Pseudomonadota</taxon>
        <taxon>Gammaproteobacteria</taxon>
        <taxon>Vibrionales</taxon>
        <taxon>Vibrionaceae</taxon>
        <taxon>Vibrio</taxon>
    </lineage>
</organism>
<keyword evidence="2" id="KW-1185">Reference proteome</keyword>
<evidence type="ECO:0000313" key="1">
    <source>
        <dbReference type="EMBL" id="GAL25378.1"/>
    </source>
</evidence>
<evidence type="ECO:0000313" key="2">
    <source>
        <dbReference type="Proteomes" id="UP000029223"/>
    </source>
</evidence>
<proteinExistence type="predicted"/>